<feature type="transmembrane region" description="Helical" evidence="5">
    <location>
        <begin position="133"/>
        <end position="155"/>
    </location>
</feature>
<dbReference type="Proteomes" id="UP000663860">
    <property type="component" value="Unassembled WGS sequence"/>
</dbReference>
<feature type="transmembrane region" description="Helical" evidence="5">
    <location>
        <begin position="175"/>
        <end position="195"/>
    </location>
</feature>
<dbReference type="Proteomes" id="UP000663844">
    <property type="component" value="Unassembled WGS sequence"/>
</dbReference>
<dbReference type="EMBL" id="CAJOAZ010002502">
    <property type="protein sequence ID" value="CAF3934924.1"/>
    <property type="molecule type" value="Genomic_DNA"/>
</dbReference>
<name>A0A819JTE7_9BILA</name>
<keyword evidence="3 5" id="KW-1133">Transmembrane helix</keyword>
<feature type="transmembrane region" description="Helical" evidence="5">
    <location>
        <begin position="221"/>
        <end position="243"/>
    </location>
</feature>
<keyword evidence="4 5" id="KW-0472">Membrane</keyword>
<sequence length="367" mass="42442">MSNLTYCSINTCQNNGQCFLNTCNCTICYTGLLCEQEKYSQNLWELGISNENRFKYDSLILTIALCIISFFSLISNFLALQTYLSSEKIRITNLGIYLILYSFGCLIVTTILFLFGLLQYIGLVLSTNIIRCAFIRLISNSIVFCLVWLNLYIAIERALIEYNIVGLYDRKRRSLILCLLLYILIPLSNILPIIFGRKPNYSLCTLNLTSTGYFFYSYLHYVHYLLGTFALTISFIFIIIHLFKHRRNLTNEETIFKSICLIMKKHYGFCVPLVIFTALISPYFILGKVMTCGSANTSLVGKMTTITNILSNLTLALTFLMYVYPSSVYMNAFWQRSYCGRVLVYLKRKFWKKANIIRQMDMSVIIK</sequence>
<dbReference type="InterPro" id="IPR017452">
    <property type="entry name" value="GPCR_Rhodpsn_7TM"/>
</dbReference>
<evidence type="ECO:0000256" key="4">
    <source>
        <dbReference type="ARBA" id="ARBA00023136"/>
    </source>
</evidence>
<evidence type="ECO:0000256" key="3">
    <source>
        <dbReference type="ARBA" id="ARBA00022989"/>
    </source>
</evidence>
<reference evidence="8" key="1">
    <citation type="submission" date="2021-02" db="EMBL/GenBank/DDBJ databases">
        <authorList>
            <person name="Nowell W R."/>
        </authorList>
    </citation>
    <scope>NUCLEOTIDE SEQUENCE</scope>
</reference>
<feature type="transmembrane region" description="Helical" evidence="5">
    <location>
        <begin position="96"/>
        <end position="121"/>
    </location>
</feature>
<dbReference type="AlphaFoldDB" id="A0A819JTE7"/>
<evidence type="ECO:0000313" key="9">
    <source>
        <dbReference type="Proteomes" id="UP000663844"/>
    </source>
</evidence>
<evidence type="ECO:0000256" key="2">
    <source>
        <dbReference type="ARBA" id="ARBA00022692"/>
    </source>
</evidence>
<feature type="transmembrane region" description="Helical" evidence="5">
    <location>
        <begin position="306"/>
        <end position="324"/>
    </location>
</feature>
<evidence type="ECO:0000259" key="6">
    <source>
        <dbReference type="PROSITE" id="PS50262"/>
    </source>
</evidence>
<dbReference type="PROSITE" id="PS50262">
    <property type="entry name" value="G_PROTEIN_RECEP_F1_2"/>
    <property type="match status" value="1"/>
</dbReference>
<evidence type="ECO:0000256" key="1">
    <source>
        <dbReference type="ARBA" id="ARBA00004370"/>
    </source>
</evidence>
<feature type="transmembrane region" description="Helical" evidence="5">
    <location>
        <begin position="267"/>
        <end position="286"/>
    </location>
</feature>
<evidence type="ECO:0000313" key="7">
    <source>
        <dbReference type="EMBL" id="CAF1358085.1"/>
    </source>
</evidence>
<evidence type="ECO:0000256" key="5">
    <source>
        <dbReference type="SAM" id="Phobius"/>
    </source>
</evidence>
<gene>
    <name evidence="7" type="ORF">IZO911_LOCUS37154</name>
    <name evidence="8" type="ORF">OXD698_LOCUS25796</name>
</gene>
<dbReference type="EMBL" id="CAJNOE010000916">
    <property type="protein sequence ID" value="CAF1358085.1"/>
    <property type="molecule type" value="Genomic_DNA"/>
</dbReference>
<dbReference type="GO" id="GO:0016020">
    <property type="term" value="C:membrane"/>
    <property type="evidence" value="ECO:0007669"/>
    <property type="project" value="UniProtKB-SubCell"/>
</dbReference>
<accession>A0A819JTE7</accession>
<feature type="domain" description="G-protein coupled receptors family 1 profile" evidence="6">
    <location>
        <begin position="75"/>
        <end position="322"/>
    </location>
</feature>
<protein>
    <recommendedName>
        <fullName evidence="6">G-protein coupled receptors family 1 profile domain-containing protein</fullName>
    </recommendedName>
</protein>
<comment type="subcellular location">
    <subcellularLocation>
        <location evidence="1">Membrane</location>
    </subcellularLocation>
</comment>
<feature type="transmembrane region" description="Helical" evidence="5">
    <location>
        <begin position="59"/>
        <end position="84"/>
    </location>
</feature>
<organism evidence="8 9">
    <name type="scientific">Adineta steineri</name>
    <dbReference type="NCBI Taxonomy" id="433720"/>
    <lineage>
        <taxon>Eukaryota</taxon>
        <taxon>Metazoa</taxon>
        <taxon>Spiralia</taxon>
        <taxon>Gnathifera</taxon>
        <taxon>Rotifera</taxon>
        <taxon>Eurotatoria</taxon>
        <taxon>Bdelloidea</taxon>
        <taxon>Adinetida</taxon>
        <taxon>Adinetidae</taxon>
        <taxon>Adineta</taxon>
    </lineage>
</organism>
<proteinExistence type="predicted"/>
<evidence type="ECO:0000313" key="8">
    <source>
        <dbReference type="EMBL" id="CAF3934924.1"/>
    </source>
</evidence>
<dbReference type="Gene3D" id="1.20.1070.10">
    <property type="entry name" value="Rhodopsin 7-helix transmembrane proteins"/>
    <property type="match status" value="1"/>
</dbReference>
<keyword evidence="2 5" id="KW-0812">Transmembrane</keyword>
<comment type="caution">
    <text evidence="8">The sequence shown here is derived from an EMBL/GenBank/DDBJ whole genome shotgun (WGS) entry which is preliminary data.</text>
</comment>
<dbReference type="SUPFAM" id="SSF81321">
    <property type="entry name" value="Family A G protein-coupled receptor-like"/>
    <property type="match status" value="1"/>
</dbReference>